<sequence length="51" mass="6244">MSRFNELPKSVKKALRYIRQDIHSIEKLEEIERSIKIQIYKRKQELKGEKD</sequence>
<name>A0A0M2SX82_9BACI</name>
<dbReference type="PATRIC" id="fig|1408103.3.peg.1641"/>
<comment type="caution">
    <text evidence="1">The sequence shown here is derived from an EMBL/GenBank/DDBJ whole genome shotgun (WGS) entry which is preliminary data.</text>
</comment>
<proteinExistence type="predicted"/>
<dbReference type="AlphaFoldDB" id="A0A0M2SX82"/>
<evidence type="ECO:0000313" key="1">
    <source>
        <dbReference type="EMBL" id="KKK38778.1"/>
    </source>
</evidence>
<evidence type="ECO:0000313" key="2">
    <source>
        <dbReference type="Proteomes" id="UP000034166"/>
    </source>
</evidence>
<keyword evidence="2" id="KW-1185">Reference proteome</keyword>
<organism evidence="1 2">
    <name type="scientific">Mesobacillus campisalis</name>
    <dbReference type="NCBI Taxonomy" id="1408103"/>
    <lineage>
        <taxon>Bacteria</taxon>
        <taxon>Bacillati</taxon>
        <taxon>Bacillota</taxon>
        <taxon>Bacilli</taxon>
        <taxon>Bacillales</taxon>
        <taxon>Bacillaceae</taxon>
        <taxon>Mesobacillus</taxon>
    </lineage>
</organism>
<gene>
    <name evidence="1" type="ORF">WQ57_07290</name>
</gene>
<dbReference type="Proteomes" id="UP000034166">
    <property type="component" value="Unassembled WGS sequence"/>
</dbReference>
<reference evidence="1 2" key="1">
    <citation type="submission" date="2015-04" db="EMBL/GenBank/DDBJ databases">
        <title>Taxonomic description and genome sequence of Bacillus campisalis sp. nov., a novel member of the genus Bacillus isolated from solar saltern.</title>
        <authorList>
            <person name="Mathan Kumar R."/>
            <person name="Kaur G."/>
            <person name="Kumar A."/>
            <person name="Singh N.K."/>
            <person name="Kaur N."/>
            <person name="Kumar N."/>
            <person name="Mayilraj S."/>
        </authorList>
    </citation>
    <scope>NUCLEOTIDE SEQUENCE [LARGE SCALE GENOMIC DNA]</scope>
    <source>
        <strain evidence="1 2">SA2-6</strain>
    </source>
</reference>
<dbReference type="EMBL" id="LAYY01000006">
    <property type="protein sequence ID" value="KKK38778.1"/>
    <property type="molecule type" value="Genomic_DNA"/>
</dbReference>
<accession>A0A0M2SX82</accession>
<dbReference type="RefSeq" id="WP_046523082.1">
    <property type="nucleotide sequence ID" value="NZ_LAYY01000006.1"/>
</dbReference>
<dbReference type="OrthoDB" id="2649190at2"/>
<protein>
    <submittedName>
        <fullName evidence="1">Membrane-bound transcriptional regulator LytR</fullName>
    </submittedName>
</protein>